<reference evidence="2 3" key="1">
    <citation type="submission" date="2018-06" db="EMBL/GenBank/DDBJ databases">
        <title>Genomic Encyclopedia of Type Strains, Phase IV (KMG-IV): sequencing the most valuable type-strain genomes for metagenomic binning, comparative biology and taxonomic classification.</title>
        <authorList>
            <person name="Goeker M."/>
        </authorList>
    </citation>
    <scope>NUCLEOTIDE SEQUENCE [LARGE SCALE GENOMIC DNA]</scope>
    <source>
        <strain evidence="2 3">DSM 18048</strain>
    </source>
</reference>
<keyword evidence="3" id="KW-1185">Reference proteome</keyword>
<feature type="compositionally biased region" description="Low complexity" evidence="1">
    <location>
        <begin position="167"/>
        <end position="179"/>
    </location>
</feature>
<accession>A0A318S2H5</accession>
<feature type="region of interest" description="Disordered" evidence="1">
    <location>
        <begin position="138"/>
        <end position="202"/>
    </location>
</feature>
<evidence type="ECO:0000256" key="1">
    <source>
        <dbReference type="SAM" id="MobiDB-lite"/>
    </source>
</evidence>
<dbReference type="RefSeq" id="WP_110887806.1">
    <property type="nucleotide sequence ID" value="NZ_QJSX01000013.1"/>
</dbReference>
<dbReference type="AlphaFoldDB" id="A0A318S2H5"/>
<gene>
    <name evidence="2" type="ORF">DES52_11383</name>
</gene>
<evidence type="ECO:0000313" key="2">
    <source>
        <dbReference type="EMBL" id="PYE52037.1"/>
    </source>
</evidence>
<comment type="caution">
    <text evidence="2">The sequence shown here is derived from an EMBL/GenBank/DDBJ whole genome shotgun (WGS) entry which is preliminary data.</text>
</comment>
<dbReference type="EMBL" id="QJSX01000013">
    <property type="protein sequence ID" value="PYE52037.1"/>
    <property type="molecule type" value="Genomic_DNA"/>
</dbReference>
<protein>
    <submittedName>
        <fullName evidence="2">Uncharacterized protein</fullName>
    </submittedName>
</protein>
<feature type="region of interest" description="Disordered" evidence="1">
    <location>
        <begin position="78"/>
        <end position="105"/>
    </location>
</feature>
<feature type="compositionally biased region" description="Basic and acidic residues" evidence="1">
    <location>
        <begin position="79"/>
        <end position="94"/>
    </location>
</feature>
<evidence type="ECO:0000313" key="3">
    <source>
        <dbReference type="Proteomes" id="UP000248326"/>
    </source>
</evidence>
<name>A0A318S2H5_9DEIO</name>
<proteinExistence type="predicted"/>
<dbReference type="Proteomes" id="UP000248326">
    <property type="component" value="Unassembled WGS sequence"/>
</dbReference>
<organism evidence="2 3">
    <name type="scientific">Deinococcus yavapaiensis KR-236</name>
    <dbReference type="NCBI Taxonomy" id="694435"/>
    <lineage>
        <taxon>Bacteria</taxon>
        <taxon>Thermotogati</taxon>
        <taxon>Deinococcota</taxon>
        <taxon>Deinococci</taxon>
        <taxon>Deinococcales</taxon>
        <taxon>Deinococcaceae</taxon>
        <taxon>Deinococcus</taxon>
    </lineage>
</organism>
<sequence>MSNSVDSATFRLANELEDLARRLRQGQWRAAYSRMLTSSEDVAAALTAIKGDHDGTPRLVEPSPGPSRDLFVLVVQQEATERDHPSAPSKDRSASQRLSPAQQRLADALGTDKAETLAFMRDVWRLAPTTKLADITRAVQQHQTRENAPPTPEQIAARLPRPPENQPAASPRPASPVARSIDEPEKKVKKERTHVSVWEIRK</sequence>